<proteinExistence type="predicted"/>
<dbReference type="GO" id="GO:0006364">
    <property type="term" value="P:rRNA processing"/>
    <property type="evidence" value="ECO:0007669"/>
    <property type="project" value="InterPro"/>
</dbReference>
<dbReference type="PANTHER" id="PTHR33692:SF1">
    <property type="entry name" value="RIBOSOME MATURATION FACTOR RIMM"/>
    <property type="match status" value="1"/>
</dbReference>
<feature type="compositionally biased region" description="Basic and acidic residues" evidence="1">
    <location>
        <begin position="327"/>
        <end position="336"/>
    </location>
</feature>
<dbReference type="Gene3D" id="2.30.30.240">
    <property type="entry name" value="PRC-barrel domain"/>
    <property type="match status" value="1"/>
</dbReference>
<accession>A0AAW1P7Z9</accession>
<dbReference type="PANTHER" id="PTHR33692">
    <property type="entry name" value="RIBOSOME MATURATION FACTOR RIMM"/>
    <property type="match status" value="1"/>
</dbReference>
<reference evidence="3 4" key="1">
    <citation type="journal article" date="2024" name="Nat. Commun.">
        <title>Phylogenomics reveals the evolutionary origins of lichenization in chlorophyte algae.</title>
        <authorList>
            <person name="Puginier C."/>
            <person name="Libourel C."/>
            <person name="Otte J."/>
            <person name="Skaloud P."/>
            <person name="Haon M."/>
            <person name="Grisel S."/>
            <person name="Petersen M."/>
            <person name="Berrin J.G."/>
            <person name="Delaux P.M."/>
            <person name="Dal Grande F."/>
            <person name="Keller J."/>
        </authorList>
    </citation>
    <scope>NUCLEOTIDE SEQUENCE [LARGE SCALE GENOMIC DNA]</scope>
    <source>
        <strain evidence="3 4">SAG 2036</strain>
    </source>
</reference>
<gene>
    <name evidence="3" type="ORF">WJX73_002983</name>
</gene>
<dbReference type="GO" id="GO:0005840">
    <property type="term" value="C:ribosome"/>
    <property type="evidence" value="ECO:0007669"/>
    <property type="project" value="InterPro"/>
</dbReference>
<feature type="region of interest" description="Disordered" evidence="1">
    <location>
        <begin position="317"/>
        <end position="346"/>
    </location>
</feature>
<dbReference type="Pfam" id="PF24986">
    <property type="entry name" value="PRC_RimM"/>
    <property type="match status" value="1"/>
</dbReference>
<dbReference type="SUPFAM" id="SSF50346">
    <property type="entry name" value="PRC-barrel domain"/>
    <property type="match status" value="1"/>
</dbReference>
<dbReference type="AlphaFoldDB" id="A0AAW1P7Z9"/>
<dbReference type="EMBL" id="JALJOQ010000042">
    <property type="protein sequence ID" value="KAK9805731.1"/>
    <property type="molecule type" value="Genomic_DNA"/>
</dbReference>
<name>A0AAW1P7Z9_9CHLO</name>
<feature type="domain" description="Ribosome maturation factor RimM PRC barrel" evidence="2">
    <location>
        <begin position="35"/>
        <end position="116"/>
    </location>
</feature>
<protein>
    <recommendedName>
        <fullName evidence="2">Ribosome maturation factor RimM PRC barrel domain-containing protein</fullName>
    </recommendedName>
</protein>
<evidence type="ECO:0000313" key="3">
    <source>
        <dbReference type="EMBL" id="KAK9805731.1"/>
    </source>
</evidence>
<evidence type="ECO:0000256" key="1">
    <source>
        <dbReference type="SAM" id="MobiDB-lite"/>
    </source>
</evidence>
<comment type="caution">
    <text evidence="3">The sequence shown here is derived from an EMBL/GenBank/DDBJ whole genome shotgun (WGS) entry which is preliminary data.</text>
</comment>
<keyword evidence="4" id="KW-1185">Reference proteome</keyword>
<evidence type="ECO:0000259" key="2">
    <source>
        <dbReference type="Pfam" id="PF24986"/>
    </source>
</evidence>
<evidence type="ECO:0000313" key="4">
    <source>
        <dbReference type="Proteomes" id="UP001465755"/>
    </source>
</evidence>
<dbReference type="GO" id="GO:0043022">
    <property type="term" value="F:ribosome binding"/>
    <property type="evidence" value="ECO:0007669"/>
    <property type="project" value="InterPro"/>
</dbReference>
<sequence length="456" mass="50380">MYCRSSADAVRAEDELKPPLTEFQAAHQVRPGNSTDLLGYQVIDLDSGDSLGHVKEVFVTGSGDAVSEVLQVVQLEVPDALCSGAYEQHLLPYVDEIVRQVDVASQLVSVAPPTGLLELGRRESRLRQLKQELQDFATTSHAQLRMPTKQALLAAGKHDLIRAVERDGGFLEVSQLVGLPARRKPIGYWDNLDTLDQELSTFIASMWVELEHPAAPETTYWHNSVLGRTQWEGPSQLQAMPLDDGGTQLLLEDEADFVMPSRSALQDAGRWDLHHAIIRHGGYKQAAAQLERPHAWPRHQDLKEGSKVDKAMHRLAVQLRGRKRPRGKDSKSKDSAKAAAPPSMPTAAEVLASDQPHLWQAVVRSGGFREVATRSGLKMRRNSRGHWEDSQVAADAMQDFMSHGRQVPTGFLPTRAELRAAKRPDLIHALQIHGSPKIAALIGCHVARRGRKPGRS</sequence>
<organism evidence="3 4">
    <name type="scientific">Symbiochloris irregularis</name>
    <dbReference type="NCBI Taxonomy" id="706552"/>
    <lineage>
        <taxon>Eukaryota</taxon>
        <taxon>Viridiplantae</taxon>
        <taxon>Chlorophyta</taxon>
        <taxon>core chlorophytes</taxon>
        <taxon>Trebouxiophyceae</taxon>
        <taxon>Trebouxiales</taxon>
        <taxon>Trebouxiaceae</taxon>
        <taxon>Symbiochloris</taxon>
    </lineage>
</organism>
<dbReference type="InterPro" id="IPR011033">
    <property type="entry name" value="PRC_barrel-like_sf"/>
</dbReference>
<dbReference type="InterPro" id="IPR056792">
    <property type="entry name" value="PRC_RimM"/>
</dbReference>
<dbReference type="InterPro" id="IPR011961">
    <property type="entry name" value="RimM"/>
</dbReference>
<dbReference type="Proteomes" id="UP001465755">
    <property type="component" value="Unassembled WGS sequence"/>
</dbReference>